<proteinExistence type="predicted"/>
<organism evidence="2 3">
    <name type="scientific">Facklamia lactis</name>
    <dbReference type="NCBI Taxonomy" id="2749967"/>
    <lineage>
        <taxon>Bacteria</taxon>
        <taxon>Bacillati</taxon>
        <taxon>Bacillota</taxon>
        <taxon>Bacilli</taxon>
        <taxon>Lactobacillales</taxon>
        <taxon>Aerococcaceae</taxon>
        <taxon>Facklamia</taxon>
    </lineage>
</organism>
<evidence type="ECO:0000313" key="2">
    <source>
        <dbReference type="EMBL" id="MBG9985961.1"/>
    </source>
</evidence>
<evidence type="ECO:0000259" key="1">
    <source>
        <dbReference type="Pfam" id="PF00571"/>
    </source>
</evidence>
<sequence>MEMKTLINPKLRHMIVDDIQSLIIPEKDVAYLYDFNSLMHGLLVLTSVNYAMIPVLKKTGQMVGLLNITMIIQEAMTLEDMDMDNLEGKTIDQIELRKPEFITQDEEIDSIIYKLLDNNFVCVVNDLENKEFIGIITRNAVLKRLNALLHNPKLNEIVKFGSDLEMLIQKNSEEFHY</sequence>
<comment type="caution">
    <text evidence="2">The sequence shown here is derived from an EMBL/GenBank/DDBJ whole genome shotgun (WGS) entry which is preliminary data.</text>
</comment>
<dbReference type="Pfam" id="PF00571">
    <property type="entry name" value="CBS"/>
    <property type="match status" value="1"/>
</dbReference>
<dbReference type="Gene3D" id="3.10.580.10">
    <property type="entry name" value="CBS-domain"/>
    <property type="match status" value="1"/>
</dbReference>
<dbReference type="InterPro" id="IPR000644">
    <property type="entry name" value="CBS_dom"/>
</dbReference>
<dbReference type="InterPro" id="IPR048125">
    <property type="entry name" value="CBS_CbpB"/>
</dbReference>
<gene>
    <name evidence="2" type="ORF">HZY91_03520</name>
</gene>
<dbReference type="SUPFAM" id="SSF54631">
    <property type="entry name" value="CBS-domain pair"/>
    <property type="match status" value="1"/>
</dbReference>
<keyword evidence="3" id="KW-1185">Reference proteome</keyword>
<protein>
    <recommendedName>
        <fullName evidence="1">CBS domain-containing protein</fullName>
    </recommendedName>
</protein>
<dbReference type="InterPro" id="IPR046342">
    <property type="entry name" value="CBS_dom_sf"/>
</dbReference>
<accession>A0ABS0LP74</accession>
<reference evidence="2 3" key="1">
    <citation type="submission" date="2020-07" db="EMBL/GenBank/DDBJ databases">
        <title>Facklamia lactis sp. nov., isolated from raw milk.</title>
        <authorList>
            <person name="Doll E.V."/>
            <person name="Huptas C."/>
            <person name="Staib L."/>
            <person name="Wenning M."/>
            <person name="Scherer S."/>
        </authorList>
    </citation>
    <scope>NUCLEOTIDE SEQUENCE [LARGE SCALE GENOMIC DNA]</scope>
    <source>
        <strain evidence="2 3">DSM 111018</strain>
    </source>
</reference>
<evidence type="ECO:0000313" key="3">
    <source>
        <dbReference type="Proteomes" id="UP000721415"/>
    </source>
</evidence>
<dbReference type="NCBIfam" id="NF041630">
    <property type="entry name" value="CBS_CbpB"/>
    <property type="match status" value="1"/>
</dbReference>
<feature type="domain" description="CBS" evidence="1">
    <location>
        <begin position="97"/>
        <end position="145"/>
    </location>
</feature>
<dbReference type="Proteomes" id="UP000721415">
    <property type="component" value="Unassembled WGS sequence"/>
</dbReference>
<dbReference type="EMBL" id="JACBXQ010000002">
    <property type="protein sequence ID" value="MBG9985961.1"/>
    <property type="molecule type" value="Genomic_DNA"/>
</dbReference>
<name>A0ABS0LP74_9LACT</name>